<dbReference type="PROSITE" id="PS51257">
    <property type="entry name" value="PROKAR_LIPOPROTEIN"/>
    <property type="match status" value="1"/>
</dbReference>
<protein>
    <submittedName>
        <fullName evidence="2">Uncharacterized protein</fullName>
    </submittedName>
</protein>
<organism evidence="2 3">
    <name type="scientific">Duncaniella dubosii</name>
    <dbReference type="NCBI Taxonomy" id="2518971"/>
    <lineage>
        <taxon>Bacteria</taxon>
        <taxon>Pseudomonadati</taxon>
        <taxon>Bacteroidota</taxon>
        <taxon>Bacteroidia</taxon>
        <taxon>Bacteroidales</taxon>
        <taxon>Muribaculaceae</taxon>
        <taxon>Duncaniella</taxon>
    </lineage>
</organism>
<accession>A0A4V1D371</accession>
<sequence>MNLQIIRFLLLFLSCVLVTSCDNNDSPGRPGNEKPGDEETFSPHWDYIVETGMPDSQTFIGTRYLGIDDRNESIPMPPSDGLYVGCVCKSDCFGNSFDDEVTGDKNQAGIIATFGNGWSDYMANDYIPRLINYVDFMKSTTRSQEYADFIADKHSPGVYGFCNLESMDNLKYFFSDNMKFAEGIAESIRLRSGIESPGSLMFGKAVFKGMTVALETPGDGIFKTAPADAGNLVYIKSLTYGASAYFVVVSDKEYADVIACFNGLGGRTLQEEFSEEDGVLRGSEIYTFIIDDVTQNARVGTTVDSLIDFMANPFKPLGYGYPLYVDGRWLNGDGAYRPEK</sequence>
<keyword evidence="1" id="KW-0732">Signal</keyword>
<proteinExistence type="predicted"/>
<evidence type="ECO:0000313" key="3">
    <source>
        <dbReference type="Proteomes" id="UP000297149"/>
    </source>
</evidence>
<gene>
    <name evidence="2" type="ORF">E7747_06685</name>
</gene>
<dbReference type="EMBL" id="CP039396">
    <property type="protein sequence ID" value="QCD41988.1"/>
    <property type="molecule type" value="Genomic_DNA"/>
</dbReference>
<dbReference type="AlphaFoldDB" id="A0A4V1D371"/>
<evidence type="ECO:0000256" key="1">
    <source>
        <dbReference type="SAM" id="SignalP"/>
    </source>
</evidence>
<feature type="signal peptide" evidence="1">
    <location>
        <begin position="1"/>
        <end position="20"/>
    </location>
</feature>
<evidence type="ECO:0000313" key="2">
    <source>
        <dbReference type="EMBL" id="QCD41988.1"/>
    </source>
</evidence>
<dbReference type="KEGG" id="ddb:E7747_06685"/>
<dbReference type="Proteomes" id="UP000297149">
    <property type="component" value="Chromosome"/>
</dbReference>
<reference evidence="3" key="1">
    <citation type="submission" date="2019-02" db="EMBL/GenBank/DDBJ databases">
        <title>Isolation and identification of novel species under the genus Muribaculum.</title>
        <authorList>
            <person name="Miyake S."/>
            <person name="Ding Y."/>
            <person name="Low A."/>
            <person name="Soh M."/>
            <person name="Seedorf H."/>
        </authorList>
    </citation>
    <scope>NUCLEOTIDE SEQUENCE [LARGE SCALE GENOMIC DNA]</scope>
    <source>
        <strain evidence="3">H5</strain>
    </source>
</reference>
<keyword evidence="3" id="KW-1185">Reference proteome</keyword>
<feature type="chain" id="PRO_5020359653" evidence="1">
    <location>
        <begin position="21"/>
        <end position="340"/>
    </location>
</feature>
<name>A0A4V1D371_9BACT</name>